<dbReference type="Pfam" id="PF13424">
    <property type="entry name" value="TPR_12"/>
    <property type="match status" value="1"/>
</dbReference>
<protein>
    <recommendedName>
        <fullName evidence="3">Tetratricopeptide repeat protein</fullName>
    </recommendedName>
</protein>
<keyword evidence="2" id="KW-1185">Reference proteome</keyword>
<sequence>MTALYITRDGRTGMDAEKSLKIATRRFQNGNYLLSLNKFGQARKEFDVALTIYERAGDDKGIAETLNNIGIALHRDGMNAEARDYLERSYALKKEKNVATKESMFNTLYNLLHISGVLTPDEFESYYIELKILGEELGGDYLDIVEREKAIYDSVVATRALEIKRKEEEERARSSPAGALEHMRASGIPCLTKVDFELHGFAIGLNESITYLNFGKMVKIEGLVPREDGVESTTGTVEFEAPYQSIQSLIEDNDSKPVEEEAFEHLKKFMSTLVLVREEINFSLRKTRFSISRVTMKNGFGDLVELYVSPEAASGEPLVLNSEDVMLVKMMLSSEPSLYKLLTLNARRLYDEEHFPVSIMESMTALNAFLNVLLRTSLTGDQLLDYTSIQNTSLYNRLDYLKRLLSGVEKGEAEGSLEEYLGENGRDVEEALEYYDRIMAGDKSGIGSAEACKTLRAVNMVIYELKSRYGI</sequence>
<dbReference type="AlphaFoldDB" id="Q0W0X0"/>
<dbReference type="KEGG" id="rci:RRC228"/>
<dbReference type="STRING" id="351160.RRC228"/>
<evidence type="ECO:0000313" key="2">
    <source>
        <dbReference type="Proteomes" id="UP000000663"/>
    </source>
</evidence>
<dbReference type="InterPro" id="IPR011990">
    <property type="entry name" value="TPR-like_helical_dom_sf"/>
</dbReference>
<dbReference type="EMBL" id="AM114193">
    <property type="protein sequence ID" value="CAJ37973.1"/>
    <property type="molecule type" value="Genomic_DNA"/>
</dbReference>
<gene>
    <name evidence="1" type="ORF">RRC228</name>
</gene>
<evidence type="ECO:0008006" key="3">
    <source>
        <dbReference type="Google" id="ProtNLM"/>
    </source>
</evidence>
<dbReference type="Proteomes" id="UP000000663">
    <property type="component" value="Chromosome"/>
</dbReference>
<proteinExistence type="predicted"/>
<organism evidence="1 2">
    <name type="scientific">Methanocella arvoryzae (strain DSM 22066 / NBRC 105507 / MRE50)</name>
    <dbReference type="NCBI Taxonomy" id="351160"/>
    <lineage>
        <taxon>Archaea</taxon>
        <taxon>Methanobacteriati</taxon>
        <taxon>Methanobacteriota</taxon>
        <taxon>Stenosarchaea group</taxon>
        <taxon>Methanomicrobia</taxon>
        <taxon>Methanocellales</taxon>
        <taxon>Methanocellaceae</taxon>
        <taxon>Methanocella</taxon>
    </lineage>
</organism>
<dbReference type="Gene3D" id="1.25.40.10">
    <property type="entry name" value="Tetratricopeptide repeat domain"/>
    <property type="match status" value="1"/>
</dbReference>
<name>Q0W0X0_METAR</name>
<dbReference type="eggNOG" id="arCOG03047">
    <property type="taxonomic scope" value="Archaea"/>
</dbReference>
<accession>Q0W0X0</accession>
<evidence type="ECO:0000313" key="1">
    <source>
        <dbReference type="EMBL" id="CAJ37973.1"/>
    </source>
</evidence>
<reference evidence="1 2" key="1">
    <citation type="journal article" date="2006" name="Science">
        <title>Genome of rice cluster I archaea -- the key methane producers in the rice rhizosphere.</title>
        <authorList>
            <person name="Erkel C."/>
            <person name="Kube M."/>
            <person name="Reinhardt R."/>
            <person name="Liesack W."/>
        </authorList>
    </citation>
    <scope>NUCLEOTIDE SEQUENCE [LARGE SCALE GENOMIC DNA]</scope>
    <source>
        <strain evidence="2">DSM 22066 / NBRC 105507 / MRE50</strain>
    </source>
</reference>
<dbReference type="SUPFAM" id="SSF48452">
    <property type="entry name" value="TPR-like"/>
    <property type="match status" value="1"/>
</dbReference>